<name>A0A938B1E8_UNCTE</name>
<dbReference type="InterPro" id="IPR009499">
    <property type="entry name" value="AllG-like"/>
</dbReference>
<sequence>MSSISPVSIDGANAQALQRIYAARPYLVAVHPARELLPQLRTDTVLHAGPPVAWDAMCGPMQGAIMGAVHYEGWAADLQSAQTLVASGSIHLQPCHSLSAVGPMAGIVTPSMPLMVVENREHGNRAYCTLNEGLGKVLRFGANDASVLERLRWLQHTVAPAVHTALQRLGGLDLRVLMAQALSMGDEMHQRNVAATALLGQALLPHLVRSVPAPEPLGALVEYLTGNAQLFLNVAMAAAKVTMDTAVGLPGCTLVTAMARNGTAFGIRVSALGERWFTAPSPMPQGLYFPGFSAVDANPDLGDSAIVETLGLGAFAMSASPAVAQFLGVGGWAETRRYTEEMLEITAGRHPHLLLPTFDDLGVPCGIDIRKVVETAIVPWINTGIAHRQAGIGQIGAGVTQAPLACFVQALEAFAAEYL</sequence>
<dbReference type="InterPro" id="IPR024033">
    <property type="entry name" value="OXTCase_su_AllG_h-dom"/>
</dbReference>
<evidence type="ECO:0000313" key="1">
    <source>
        <dbReference type="EMBL" id="MBM3222824.1"/>
    </source>
</evidence>
<reference evidence="1" key="1">
    <citation type="submission" date="2019-03" db="EMBL/GenBank/DDBJ databases">
        <title>Lake Tanganyika Metagenome-Assembled Genomes (MAGs).</title>
        <authorList>
            <person name="Tran P."/>
        </authorList>
    </citation>
    <scope>NUCLEOTIDE SEQUENCE</scope>
    <source>
        <strain evidence="1">K_DeepCast_65m_m2_066</strain>
    </source>
</reference>
<dbReference type="Gene3D" id="1.10.10.660">
    <property type="entry name" value="conserved protein of unknown function from Enterococcus faecalis V583"/>
    <property type="match status" value="1"/>
</dbReference>
<comment type="caution">
    <text evidence="1">The sequence shown here is derived from an EMBL/GenBank/DDBJ whole genome shotgun (WGS) entry which is preliminary data.</text>
</comment>
<protein>
    <submittedName>
        <fullName evidence="1">DUF1116 domain-containing protein</fullName>
    </submittedName>
</protein>
<organism evidence="1 2">
    <name type="scientific">Tectimicrobiota bacterium</name>
    <dbReference type="NCBI Taxonomy" id="2528274"/>
    <lineage>
        <taxon>Bacteria</taxon>
        <taxon>Pseudomonadati</taxon>
        <taxon>Nitrospinota/Tectimicrobiota group</taxon>
        <taxon>Candidatus Tectimicrobiota</taxon>
    </lineage>
</organism>
<accession>A0A938B1E8</accession>
<proteinExistence type="predicted"/>
<gene>
    <name evidence="1" type="ORF">FJZ47_03330</name>
</gene>
<evidence type="ECO:0000313" key="2">
    <source>
        <dbReference type="Proteomes" id="UP000712673"/>
    </source>
</evidence>
<dbReference type="Gene3D" id="3.90.1710.10">
    <property type="entry name" value="Enterococcus faecalis V583 domain"/>
    <property type="match status" value="1"/>
</dbReference>
<dbReference type="Gene3D" id="3.90.1700.10">
    <property type="entry name" value="v583 domain like"/>
    <property type="match status" value="1"/>
</dbReference>
<dbReference type="Proteomes" id="UP000712673">
    <property type="component" value="Unassembled WGS sequence"/>
</dbReference>
<dbReference type="EMBL" id="VGLS01000059">
    <property type="protein sequence ID" value="MBM3222824.1"/>
    <property type="molecule type" value="Genomic_DNA"/>
</dbReference>
<dbReference type="AlphaFoldDB" id="A0A938B1E8"/>
<dbReference type="Pfam" id="PF06545">
    <property type="entry name" value="AllG"/>
    <property type="match status" value="1"/>
</dbReference>